<gene>
    <name evidence="1" type="ORF">A2U01_0002310</name>
</gene>
<sequence length="76" mass="8833">MNPNFFNIVQRGENPNVKQQEIGNKREESERNNEIIAYLKASRESRREIPRGTDAREEPFFNPLAYGDCVCDVLCD</sequence>
<protein>
    <submittedName>
        <fullName evidence="1">Uncharacterized protein</fullName>
    </submittedName>
</protein>
<organism evidence="1 2">
    <name type="scientific">Trifolium medium</name>
    <dbReference type="NCBI Taxonomy" id="97028"/>
    <lineage>
        <taxon>Eukaryota</taxon>
        <taxon>Viridiplantae</taxon>
        <taxon>Streptophyta</taxon>
        <taxon>Embryophyta</taxon>
        <taxon>Tracheophyta</taxon>
        <taxon>Spermatophyta</taxon>
        <taxon>Magnoliopsida</taxon>
        <taxon>eudicotyledons</taxon>
        <taxon>Gunneridae</taxon>
        <taxon>Pentapetalae</taxon>
        <taxon>rosids</taxon>
        <taxon>fabids</taxon>
        <taxon>Fabales</taxon>
        <taxon>Fabaceae</taxon>
        <taxon>Papilionoideae</taxon>
        <taxon>50 kb inversion clade</taxon>
        <taxon>NPAAA clade</taxon>
        <taxon>Hologalegina</taxon>
        <taxon>IRL clade</taxon>
        <taxon>Trifolieae</taxon>
        <taxon>Trifolium</taxon>
    </lineage>
</organism>
<evidence type="ECO:0000313" key="1">
    <source>
        <dbReference type="EMBL" id="MCH81521.1"/>
    </source>
</evidence>
<accession>A0A392M2M7</accession>
<dbReference type="Proteomes" id="UP000265520">
    <property type="component" value="Unassembled WGS sequence"/>
</dbReference>
<evidence type="ECO:0000313" key="2">
    <source>
        <dbReference type="Proteomes" id="UP000265520"/>
    </source>
</evidence>
<reference evidence="1 2" key="1">
    <citation type="journal article" date="2018" name="Front. Plant Sci.">
        <title>Red Clover (Trifolium pratense) and Zigzag Clover (T. medium) - A Picture of Genomic Similarities and Differences.</title>
        <authorList>
            <person name="Dluhosova J."/>
            <person name="Istvanek J."/>
            <person name="Nedelnik J."/>
            <person name="Repkova J."/>
        </authorList>
    </citation>
    <scope>NUCLEOTIDE SEQUENCE [LARGE SCALE GENOMIC DNA]</scope>
    <source>
        <strain evidence="2">cv. 10/8</strain>
        <tissue evidence="1">Leaf</tissue>
    </source>
</reference>
<dbReference type="AlphaFoldDB" id="A0A392M2M7"/>
<comment type="caution">
    <text evidence="1">The sequence shown here is derived from an EMBL/GenBank/DDBJ whole genome shotgun (WGS) entry which is preliminary data.</text>
</comment>
<proteinExistence type="predicted"/>
<name>A0A392M2M7_9FABA</name>
<dbReference type="EMBL" id="LXQA010002400">
    <property type="protein sequence ID" value="MCH81521.1"/>
    <property type="molecule type" value="Genomic_DNA"/>
</dbReference>
<keyword evidence="2" id="KW-1185">Reference proteome</keyword>